<reference evidence="1 2" key="1">
    <citation type="journal article" date="2021" name="Elife">
        <title>Chloroplast acquisition without the gene transfer in kleptoplastic sea slugs, Plakobranchus ocellatus.</title>
        <authorList>
            <person name="Maeda T."/>
            <person name="Takahashi S."/>
            <person name="Yoshida T."/>
            <person name="Shimamura S."/>
            <person name="Takaki Y."/>
            <person name="Nagai Y."/>
            <person name="Toyoda A."/>
            <person name="Suzuki Y."/>
            <person name="Arimoto A."/>
            <person name="Ishii H."/>
            <person name="Satoh N."/>
            <person name="Nishiyama T."/>
            <person name="Hasebe M."/>
            <person name="Maruyama T."/>
            <person name="Minagawa J."/>
            <person name="Obokata J."/>
            <person name="Shigenobu S."/>
        </authorList>
    </citation>
    <scope>NUCLEOTIDE SEQUENCE [LARGE SCALE GENOMIC DNA]</scope>
</reference>
<accession>A0AAV3ZVK1</accession>
<gene>
    <name evidence="1" type="ORF">PoB_002515500</name>
</gene>
<proteinExistence type="predicted"/>
<protein>
    <recommendedName>
        <fullName evidence="3">CUB domain-containing protein</fullName>
    </recommendedName>
</protein>
<name>A0AAV3ZVK1_9GAST</name>
<comment type="caution">
    <text evidence="1">The sequence shown here is derived from an EMBL/GenBank/DDBJ whole genome shotgun (WGS) entry which is preliminary data.</text>
</comment>
<dbReference type="AlphaFoldDB" id="A0AAV3ZVK1"/>
<dbReference type="EMBL" id="BLXT01002861">
    <property type="protein sequence ID" value="GFN98649.1"/>
    <property type="molecule type" value="Genomic_DNA"/>
</dbReference>
<keyword evidence="2" id="KW-1185">Reference proteome</keyword>
<evidence type="ECO:0000313" key="2">
    <source>
        <dbReference type="Proteomes" id="UP000735302"/>
    </source>
</evidence>
<evidence type="ECO:0008006" key="3">
    <source>
        <dbReference type="Google" id="ProtNLM"/>
    </source>
</evidence>
<sequence length="155" mass="17201">MRSKEDLNTTVQLSNVHLAPGDAFLVYDGDKMLLANFTARLVARQILVGFQQNTTFVFIPREVKSQSSWMVNYDTKECDVNIENSWTTSFSSPTYVKESSKLPLQCTYTVTSFQPADYIAAAALTAFSLTGDSSLEVYGVQGNSNKTSKLKVSWS</sequence>
<dbReference type="Proteomes" id="UP000735302">
    <property type="component" value="Unassembled WGS sequence"/>
</dbReference>
<organism evidence="1 2">
    <name type="scientific">Plakobranchus ocellatus</name>
    <dbReference type="NCBI Taxonomy" id="259542"/>
    <lineage>
        <taxon>Eukaryota</taxon>
        <taxon>Metazoa</taxon>
        <taxon>Spiralia</taxon>
        <taxon>Lophotrochozoa</taxon>
        <taxon>Mollusca</taxon>
        <taxon>Gastropoda</taxon>
        <taxon>Heterobranchia</taxon>
        <taxon>Euthyneura</taxon>
        <taxon>Panpulmonata</taxon>
        <taxon>Sacoglossa</taxon>
        <taxon>Placobranchoidea</taxon>
        <taxon>Plakobranchidae</taxon>
        <taxon>Plakobranchus</taxon>
    </lineage>
</organism>
<evidence type="ECO:0000313" key="1">
    <source>
        <dbReference type="EMBL" id="GFN98649.1"/>
    </source>
</evidence>